<dbReference type="SUPFAM" id="SSF53756">
    <property type="entry name" value="UDP-Glycosyltransferase/glycogen phosphorylase"/>
    <property type="match status" value="1"/>
</dbReference>
<comment type="caution">
    <text evidence="3">The sequence shown here is derived from an EMBL/GenBank/DDBJ whole genome shotgun (WGS) entry which is preliminary data.</text>
</comment>
<dbReference type="EMBL" id="JAHXZN010000004">
    <property type="protein sequence ID" value="MBW6531662.1"/>
    <property type="molecule type" value="Genomic_DNA"/>
</dbReference>
<keyword evidence="1 3" id="KW-0328">Glycosyltransferase</keyword>
<dbReference type="Gene3D" id="3.40.50.2000">
    <property type="entry name" value="Glycogen Phosphorylase B"/>
    <property type="match status" value="2"/>
</dbReference>
<dbReference type="PANTHER" id="PTHR12526">
    <property type="entry name" value="GLYCOSYLTRANSFERASE"/>
    <property type="match status" value="1"/>
</dbReference>
<evidence type="ECO:0000313" key="3">
    <source>
        <dbReference type="EMBL" id="MBW6531662.1"/>
    </source>
</evidence>
<protein>
    <submittedName>
        <fullName evidence="3">Glycosyltransferase</fullName>
        <ecNumber evidence="3">2.4.-.-</ecNumber>
    </submittedName>
</protein>
<evidence type="ECO:0000256" key="2">
    <source>
        <dbReference type="ARBA" id="ARBA00022679"/>
    </source>
</evidence>
<keyword evidence="2 3" id="KW-0808">Transferase</keyword>
<name>A0ABS7BPX4_9SPHN</name>
<keyword evidence="4" id="KW-1185">Reference proteome</keyword>
<dbReference type="Pfam" id="PF13692">
    <property type="entry name" value="Glyco_trans_1_4"/>
    <property type="match status" value="1"/>
</dbReference>
<dbReference type="RefSeq" id="WP_219749054.1">
    <property type="nucleotide sequence ID" value="NZ_JAHXZN010000004.1"/>
</dbReference>
<sequence>MKVYVHLAVAQHPRRWAQLFAAGRLVGLNEPDPYGYARAERMGVTLIAPAVEHEGRFGKLVRMGLGAPLGFDIVNAWRNRDSIMAADVVWTHTESQFLGVCALLAQRRRDRTARPRLLAQAVWLIDRWPRLNPLHRWLWRRLIRQADVLTFHSPLNLAAARRLFPDQRCELVRFGIRADHREPPRPPRAPGGPYRIISVGNDTHRDWRSLVEAVREHPEWQLRIVSTKADPELARGLEHVTVAGVTSSEELFALYRQADLVVVPLQHNLHVSGSTALQEAALFGVPTIATAVGGLEAYFPPEAVRYVPEHDPHALAAAIAALAADPIAAAAMAARAQAQMSDEGLSSEAYVRAHVRLSRELLDGR</sequence>
<gene>
    <name evidence="3" type="ORF">KZ820_13035</name>
</gene>
<dbReference type="GO" id="GO:0016757">
    <property type="term" value="F:glycosyltransferase activity"/>
    <property type="evidence" value="ECO:0007669"/>
    <property type="project" value="UniProtKB-KW"/>
</dbReference>
<dbReference type="PANTHER" id="PTHR12526:SF510">
    <property type="entry name" value="D-INOSITOL 3-PHOSPHATE GLYCOSYLTRANSFERASE"/>
    <property type="match status" value="1"/>
</dbReference>
<dbReference type="Proteomes" id="UP000759103">
    <property type="component" value="Unassembled WGS sequence"/>
</dbReference>
<organism evidence="3 4">
    <name type="scientific">Sphingomonas citri</name>
    <dbReference type="NCBI Taxonomy" id="2862499"/>
    <lineage>
        <taxon>Bacteria</taxon>
        <taxon>Pseudomonadati</taxon>
        <taxon>Pseudomonadota</taxon>
        <taxon>Alphaproteobacteria</taxon>
        <taxon>Sphingomonadales</taxon>
        <taxon>Sphingomonadaceae</taxon>
        <taxon>Sphingomonas</taxon>
    </lineage>
</organism>
<evidence type="ECO:0000256" key="1">
    <source>
        <dbReference type="ARBA" id="ARBA00022676"/>
    </source>
</evidence>
<accession>A0ABS7BPX4</accession>
<dbReference type="EC" id="2.4.-.-" evidence="3"/>
<proteinExistence type="predicted"/>
<reference evidence="3 4" key="1">
    <citation type="submission" date="2021-07" db="EMBL/GenBank/DDBJ databases">
        <title>Sphingomonas sp.</title>
        <authorList>
            <person name="Feng G."/>
            <person name="Li J."/>
            <person name="Pan M."/>
        </authorList>
    </citation>
    <scope>NUCLEOTIDE SEQUENCE [LARGE SCALE GENOMIC DNA]</scope>
    <source>
        <strain evidence="3 4">RRHST34</strain>
    </source>
</reference>
<evidence type="ECO:0000313" key="4">
    <source>
        <dbReference type="Proteomes" id="UP000759103"/>
    </source>
</evidence>